<organism evidence="13 14">
    <name type="scientific">Rhodotorula mucilaginosa</name>
    <name type="common">Yeast</name>
    <name type="synonym">Rhodotorula rubra</name>
    <dbReference type="NCBI Taxonomy" id="5537"/>
    <lineage>
        <taxon>Eukaryota</taxon>
        <taxon>Fungi</taxon>
        <taxon>Dikarya</taxon>
        <taxon>Basidiomycota</taxon>
        <taxon>Pucciniomycotina</taxon>
        <taxon>Microbotryomycetes</taxon>
        <taxon>Sporidiobolales</taxon>
        <taxon>Sporidiobolaceae</taxon>
        <taxon>Rhodotorula</taxon>
    </lineage>
</organism>
<feature type="repeat" description="WD" evidence="11">
    <location>
        <begin position="58"/>
        <end position="91"/>
    </location>
</feature>
<dbReference type="PROSITE" id="PS50082">
    <property type="entry name" value="WD_REPEATS_2"/>
    <property type="match status" value="2"/>
</dbReference>
<evidence type="ECO:0000256" key="12">
    <source>
        <dbReference type="SAM" id="MobiDB-lite"/>
    </source>
</evidence>
<feature type="compositionally biased region" description="Gly residues" evidence="12">
    <location>
        <begin position="229"/>
        <end position="239"/>
    </location>
</feature>
<gene>
    <name evidence="13" type="ORF">C6P46_006791</name>
</gene>
<dbReference type="SMART" id="SM00320">
    <property type="entry name" value="WD40"/>
    <property type="match status" value="4"/>
</dbReference>
<name>A0A9P7B9C4_RHOMI</name>
<feature type="region of interest" description="Disordered" evidence="12">
    <location>
        <begin position="525"/>
        <end position="548"/>
    </location>
</feature>
<dbReference type="SUPFAM" id="SSF50978">
    <property type="entry name" value="WD40 repeat-like"/>
    <property type="match status" value="1"/>
</dbReference>
<evidence type="ECO:0008006" key="15">
    <source>
        <dbReference type="Google" id="ProtNLM"/>
    </source>
</evidence>
<dbReference type="GO" id="GO:0005198">
    <property type="term" value="F:structural molecule activity"/>
    <property type="evidence" value="ECO:0007669"/>
    <property type="project" value="InterPro"/>
</dbReference>
<feature type="compositionally biased region" description="Low complexity" evidence="12">
    <location>
        <begin position="362"/>
        <end position="395"/>
    </location>
</feature>
<dbReference type="Proteomes" id="UP000777482">
    <property type="component" value="Unassembled WGS sequence"/>
</dbReference>
<dbReference type="GO" id="GO:0051028">
    <property type="term" value="P:mRNA transport"/>
    <property type="evidence" value="ECO:0007669"/>
    <property type="project" value="UniProtKB-KW"/>
</dbReference>
<keyword evidence="5" id="KW-0677">Repeat</keyword>
<dbReference type="InterPro" id="IPR036322">
    <property type="entry name" value="WD40_repeat_dom_sf"/>
</dbReference>
<feature type="region of interest" description="Disordered" evidence="12">
    <location>
        <begin position="479"/>
        <end position="508"/>
    </location>
</feature>
<evidence type="ECO:0000256" key="7">
    <source>
        <dbReference type="ARBA" id="ARBA00022927"/>
    </source>
</evidence>
<reference evidence="13 14" key="1">
    <citation type="submission" date="2020-11" db="EMBL/GenBank/DDBJ databases">
        <title>Kefir isolates.</title>
        <authorList>
            <person name="Marcisauskas S."/>
            <person name="Kim Y."/>
            <person name="Blasche S."/>
        </authorList>
    </citation>
    <scope>NUCLEOTIDE SEQUENCE [LARGE SCALE GENOMIC DNA]</scope>
    <source>
        <strain evidence="13 14">KR</strain>
    </source>
</reference>
<comment type="subcellular location">
    <subcellularLocation>
        <location evidence="1">Nucleus</location>
        <location evidence="1">Nuclear pore complex</location>
    </subcellularLocation>
</comment>
<dbReference type="GO" id="GO:0034198">
    <property type="term" value="P:cellular response to amino acid starvation"/>
    <property type="evidence" value="ECO:0007669"/>
    <property type="project" value="TreeGrafter"/>
</dbReference>
<evidence type="ECO:0000313" key="13">
    <source>
        <dbReference type="EMBL" id="KAG0665344.1"/>
    </source>
</evidence>
<dbReference type="PROSITE" id="PS50294">
    <property type="entry name" value="WD_REPEATS_REGION"/>
    <property type="match status" value="1"/>
</dbReference>
<protein>
    <recommendedName>
        <fullName evidence="15">WD40 repeat-like protein</fullName>
    </recommendedName>
</protein>
<evidence type="ECO:0000256" key="1">
    <source>
        <dbReference type="ARBA" id="ARBA00004567"/>
    </source>
</evidence>
<feature type="compositionally biased region" description="Acidic residues" evidence="12">
    <location>
        <begin position="454"/>
        <end position="463"/>
    </location>
</feature>
<dbReference type="GO" id="GO:0031080">
    <property type="term" value="C:nuclear pore outer ring"/>
    <property type="evidence" value="ECO:0007669"/>
    <property type="project" value="TreeGrafter"/>
</dbReference>
<dbReference type="GO" id="GO:0035859">
    <property type="term" value="C:Seh1-associated complex"/>
    <property type="evidence" value="ECO:0007669"/>
    <property type="project" value="TreeGrafter"/>
</dbReference>
<proteinExistence type="inferred from homology"/>
<feature type="region of interest" description="Disordered" evidence="12">
    <location>
        <begin position="355"/>
        <end position="399"/>
    </location>
</feature>
<dbReference type="InterPro" id="IPR015943">
    <property type="entry name" value="WD40/YVTN_repeat-like_dom_sf"/>
</dbReference>
<comment type="similarity">
    <text evidence="2">Belongs to the WD repeat SEC13 family.</text>
</comment>
<feature type="region of interest" description="Disordered" evidence="12">
    <location>
        <begin position="229"/>
        <end position="248"/>
    </location>
</feature>
<evidence type="ECO:0000256" key="8">
    <source>
        <dbReference type="ARBA" id="ARBA00023010"/>
    </source>
</evidence>
<dbReference type="GO" id="GO:1904263">
    <property type="term" value="P:positive regulation of TORC1 signaling"/>
    <property type="evidence" value="ECO:0007669"/>
    <property type="project" value="TreeGrafter"/>
</dbReference>
<keyword evidence="3" id="KW-0813">Transport</keyword>
<keyword evidence="10" id="KW-0539">Nucleus</keyword>
<evidence type="ECO:0000256" key="6">
    <source>
        <dbReference type="ARBA" id="ARBA00022816"/>
    </source>
</evidence>
<dbReference type="OrthoDB" id="5566198at2759"/>
<evidence type="ECO:0000313" key="14">
    <source>
        <dbReference type="Proteomes" id="UP000777482"/>
    </source>
</evidence>
<dbReference type="GO" id="GO:0015031">
    <property type="term" value="P:protein transport"/>
    <property type="evidence" value="ECO:0007669"/>
    <property type="project" value="UniProtKB-KW"/>
</dbReference>
<evidence type="ECO:0000256" key="11">
    <source>
        <dbReference type="PROSITE-ProRule" id="PRU00221"/>
    </source>
</evidence>
<evidence type="ECO:0000256" key="2">
    <source>
        <dbReference type="ARBA" id="ARBA00010102"/>
    </source>
</evidence>
<evidence type="ECO:0000256" key="10">
    <source>
        <dbReference type="ARBA" id="ARBA00023242"/>
    </source>
</evidence>
<feature type="repeat" description="WD" evidence="11">
    <location>
        <begin position="10"/>
        <end position="40"/>
    </location>
</feature>
<feature type="compositionally biased region" description="Low complexity" evidence="12">
    <location>
        <begin position="428"/>
        <end position="439"/>
    </location>
</feature>
<dbReference type="InterPro" id="IPR037363">
    <property type="entry name" value="Sec13/Seh1_fam"/>
</dbReference>
<dbReference type="PANTHER" id="PTHR11024:SF3">
    <property type="entry name" value="NUCLEOPORIN SEH1"/>
    <property type="match status" value="1"/>
</dbReference>
<sequence length="548" mass="55305">MSSLESSTVASPHLDLVSAVAFNPLGSHLATASLDHHVRVVHPSPTTPGAWDYCPRTWKAHDGAVLSLSWADPEFGTVFATGGVDGVVKIWRQDEPPPRPGQYDPEGVNAVNKTSSTAGSGWALAASLTDCRGTVRGLSFAPSHFGLKLAAIASDSHLRVWDCIDATAALREWTLVEDVDLAGLGLAPSTGSNSSGPHGYTGSSTLGGGGAGGAGGYDTASGTGSSYGGAGGAGGGSGSGPSANAAFPSASSVASSANHGSSAAGSSVGYGGGNTRAGGTVESDGGWAVSWCPEHWWGERLAVSSGPNGVIRLFHFSSTEPWHNYLNLIPSRLAQSQGLSTHLYTSSASGFHHFHSSDDPSHSAFSTSSAGSSTDPASRDGSSNSTHTPPTSSLSFAPPSGRSYLLLAAGARDGRARVWRITPPPLSLPRSSSSGHNAGNAGGTGGAGNNNSGNDEDMPESEGDWSARLEVELEPLASGDALPQAGPSGGINGPSHVNNSSRRGTGLGGAMSAVKVEWNILGTVLSTSGGEDGRVRPPTPVNGDKLLR</sequence>
<feature type="region of interest" description="Disordered" evidence="12">
    <location>
        <begin position="421"/>
        <end position="464"/>
    </location>
</feature>
<keyword evidence="8" id="KW-0811">Translocation</keyword>
<keyword evidence="9" id="KW-0906">Nuclear pore complex</keyword>
<evidence type="ECO:0000256" key="4">
    <source>
        <dbReference type="ARBA" id="ARBA00022574"/>
    </source>
</evidence>
<evidence type="ECO:0000256" key="5">
    <source>
        <dbReference type="ARBA" id="ARBA00022737"/>
    </source>
</evidence>
<evidence type="ECO:0000256" key="3">
    <source>
        <dbReference type="ARBA" id="ARBA00022448"/>
    </source>
</evidence>
<keyword evidence="4 11" id="KW-0853">WD repeat</keyword>
<evidence type="ECO:0000256" key="9">
    <source>
        <dbReference type="ARBA" id="ARBA00023132"/>
    </source>
</evidence>
<dbReference type="Pfam" id="PF00400">
    <property type="entry name" value="WD40"/>
    <property type="match status" value="2"/>
</dbReference>
<keyword evidence="6" id="KW-0509">mRNA transport</keyword>
<keyword evidence="14" id="KW-1185">Reference proteome</keyword>
<accession>A0A9P7B9C4</accession>
<dbReference type="AlphaFoldDB" id="A0A9P7B9C4"/>
<dbReference type="InterPro" id="IPR001680">
    <property type="entry name" value="WD40_rpt"/>
</dbReference>
<keyword evidence="7" id="KW-0653">Protein transport</keyword>
<dbReference type="Gene3D" id="2.130.10.10">
    <property type="entry name" value="YVTN repeat-like/Quinoprotein amine dehydrogenase"/>
    <property type="match status" value="2"/>
</dbReference>
<comment type="caution">
    <text evidence="13">The sequence shown here is derived from an EMBL/GenBank/DDBJ whole genome shotgun (WGS) entry which is preliminary data.</text>
</comment>
<dbReference type="EMBL" id="PUHQ01000009">
    <property type="protein sequence ID" value="KAG0665344.1"/>
    <property type="molecule type" value="Genomic_DNA"/>
</dbReference>
<dbReference type="PANTHER" id="PTHR11024">
    <property type="entry name" value="NUCLEAR PORE COMPLEX PROTEIN SEC13 / SEH1 FAMILY MEMBER"/>
    <property type="match status" value="1"/>
</dbReference>